<dbReference type="PANTHER" id="PTHR37291">
    <property type="entry name" value="5-METHYLCYTOSINE-SPECIFIC RESTRICTION ENZYME B"/>
    <property type="match status" value="1"/>
</dbReference>
<keyword evidence="3" id="KW-1185">Reference proteome</keyword>
<evidence type="ECO:0000313" key="3">
    <source>
        <dbReference type="Proteomes" id="UP001275315"/>
    </source>
</evidence>
<sequence>MLRPDEIKEYHNPDLKLGIKSSLPRVKSTLGLFFMLWKASDKNCEITYSQIDGDSTILIEDLKSKLIDIFAPIYESYGVSDDEFIDKVNENQMFKSQLESLIVAFELIWRVGKIKFFDDRPASSERTGRKRYPKTIAFTKNMDIIDTILMSNQIEYSKVLLAWIGLDIDVNSENESSLLKLLVHLSEEAVYKLVDEDKDVIFNMNSVYIKLLENENSIIDINGSKEPKGSLRILKSLLSDGMNPYINYSNTRGLELADGMKEELELYQCRVDASLSLLNTKYIVDQIDDKNESTYTIEVSEENELYSSRISGGNNILLYGVPGSGKSYKIEEEYCNDFNFMERVVFHPDYMNTDFVGQILPTVKGEGDEKEITYDFTPGPFTRVLKKAIENPRDPYYLVIEEINRGNAPAIFGEIFQLLDRDADGKSSYEITNYNIANEVFDEKEKPIYLPSNLHILATMNTADQNVFTLDTAFQRRWDMKMIENDVSKAEHASKSILDTNVTWERFNTVINDQIITSSAATLSSEDKRLGAYFVTEEVLKFYSKEENLDDVIQKYSINDRDADKIDKAIKDLNSRFGDKVIKYLWDDAFKFSRDELFDVEYKSLEKILDTFNYSVSDERFNVFNQDIKENLFRTLDTEDSEDE</sequence>
<dbReference type="RefSeq" id="WP_320381590.1">
    <property type="nucleotide sequence ID" value="NZ_JAWDIQ010000004.1"/>
</dbReference>
<comment type="caution">
    <text evidence="2">The sequence shown here is derived from an EMBL/GenBank/DDBJ whole genome shotgun (WGS) entry which is preliminary data.</text>
</comment>
<gene>
    <name evidence="2" type="ORF">RWD45_21420</name>
</gene>
<organism evidence="2 3">
    <name type="scientific">Paracerasibacillus soli</name>
    <dbReference type="NCBI Taxonomy" id="480284"/>
    <lineage>
        <taxon>Bacteria</taxon>
        <taxon>Bacillati</taxon>
        <taxon>Bacillota</taxon>
        <taxon>Bacilli</taxon>
        <taxon>Bacillales</taxon>
        <taxon>Bacillaceae</taxon>
        <taxon>Paracerasibacillus</taxon>
    </lineage>
</organism>
<dbReference type="Proteomes" id="UP001275315">
    <property type="component" value="Unassembled WGS sequence"/>
</dbReference>
<accession>A0ABU5CW79</accession>
<dbReference type="PANTHER" id="PTHR37291:SF1">
    <property type="entry name" value="TYPE IV METHYL-DIRECTED RESTRICTION ENZYME ECOKMCRB SUBUNIT"/>
    <property type="match status" value="1"/>
</dbReference>
<dbReference type="InterPro" id="IPR052934">
    <property type="entry name" value="Methyl-DNA_Rec/Restrict_Enz"/>
</dbReference>
<proteinExistence type="predicted"/>
<dbReference type="InterPro" id="IPR027417">
    <property type="entry name" value="P-loop_NTPase"/>
</dbReference>
<feature type="domain" description="ATPase dynein-related AAA" evidence="1">
    <location>
        <begin position="315"/>
        <end position="477"/>
    </location>
</feature>
<reference evidence="2 3" key="1">
    <citation type="submission" date="2023-10" db="EMBL/GenBank/DDBJ databases">
        <title>Virgibacillus soli CC-YMP-6 genome.</title>
        <authorList>
            <person name="Miliotis G."/>
            <person name="Sengupta P."/>
            <person name="Hameed A."/>
            <person name="Chuvochina M."/>
            <person name="Mcdonagh F."/>
            <person name="Simpson A.C."/>
            <person name="Singh N.K."/>
            <person name="Rekha P.D."/>
            <person name="Raman K."/>
            <person name="Hugenholtz P."/>
            <person name="Venkateswaran K."/>
        </authorList>
    </citation>
    <scope>NUCLEOTIDE SEQUENCE [LARGE SCALE GENOMIC DNA]</scope>
    <source>
        <strain evidence="2 3">CC-YMP-6</strain>
    </source>
</reference>
<dbReference type="SUPFAM" id="SSF52540">
    <property type="entry name" value="P-loop containing nucleoside triphosphate hydrolases"/>
    <property type="match status" value="1"/>
</dbReference>
<dbReference type="Gene3D" id="3.40.50.300">
    <property type="entry name" value="P-loop containing nucleotide triphosphate hydrolases"/>
    <property type="match status" value="1"/>
</dbReference>
<protein>
    <submittedName>
        <fullName evidence="2">AAA family ATPase</fullName>
    </submittedName>
</protein>
<evidence type="ECO:0000313" key="2">
    <source>
        <dbReference type="EMBL" id="MDY0410629.1"/>
    </source>
</evidence>
<dbReference type="InterPro" id="IPR011704">
    <property type="entry name" value="ATPase_dyneun-rel_AAA"/>
</dbReference>
<dbReference type="Pfam" id="PF07728">
    <property type="entry name" value="AAA_5"/>
    <property type="match status" value="1"/>
</dbReference>
<dbReference type="EMBL" id="JAWDIQ010000004">
    <property type="protein sequence ID" value="MDY0410629.1"/>
    <property type="molecule type" value="Genomic_DNA"/>
</dbReference>
<name>A0ABU5CW79_9BACI</name>
<evidence type="ECO:0000259" key="1">
    <source>
        <dbReference type="Pfam" id="PF07728"/>
    </source>
</evidence>